<organism evidence="9 10">
    <name type="scientific">Paraphaeosphaeria sporulosa</name>
    <dbReference type="NCBI Taxonomy" id="1460663"/>
    <lineage>
        <taxon>Eukaryota</taxon>
        <taxon>Fungi</taxon>
        <taxon>Dikarya</taxon>
        <taxon>Ascomycota</taxon>
        <taxon>Pezizomycotina</taxon>
        <taxon>Dothideomycetes</taxon>
        <taxon>Pleosporomycetidae</taxon>
        <taxon>Pleosporales</taxon>
        <taxon>Massarineae</taxon>
        <taxon>Didymosphaeriaceae</taxon>
        <taxon>Paraphaeosphaeria</taxon>
    </lineage>
</organism>
<evidence type="ECO:0000313" key="9">
    <source>
        <dbReference type="EMBL" id="OAF98488.1"/>
    </source>
</evidence>
<dbReference type="GO" id="GO:0016020">
    <property type="term" value="C:membrane"/>
    <property type="evidence" value="ECO:0007669"/>
    <property type="project" value="UniProtKB-SubCell"/>
</dbReference>
<gene>
    <name evidence="9" type="ORF">CC84DRAFT_1158708</name>
</gene>
<dbReference type="Gene3D" id="1.25.40.20">
    <property type="entry name" value="Ankyrin repeat-containing domain"/>
    <property type="match status" value="3"/>
</dbReference>
<evidence type="ECO:0000256" key="4">
    <source>
        <dbReference type="ARBA" id="ARBA00022989"/>
    </source>
</evidence>
<dbReference type="Pfam" id="PF01544">
    <property type="entry name" value="CorA"/>
    <property type="match status" value="1"/>
</dbReference>
<feature type="transmembrane region" description="Helical" evidence="8">
    <location>
        <begin position="551"/>
        <end position="569"/>
    </location>
</feature>
<sequence>MDNDGRTPLSRAAERGHIKVVELLIKDNRVNPDLRDKEGRTPLSWAVQSGDVQIMQLLQRNGASPDFKDRDGRTPLSQAAEHGQEMMIKHLLAQNSVDPDSIDKHGRTPLWWAAAAGHSLSTRLLLERHEVDPGSKDDNGGTPLSRAVENGHKGTIREFIGKDKVTLYMLAAKGNLTHLRILIKEGYQVDTRGVDGQAPLHAAASSGHVNITEELLSRKALINCKDYSGRTPLQLAIQYRHQEIIRLLLENSAKTTGILPSQWLVAFNREASDILELSQISRGKKIVQFSQGRPLQLSKSTRRISLFAHYSMWSKYSTWNLNSSHQCHMDVSLQRGPSEMTYKIQGCKNYLGISVTGSFPTEQKERYQEQSVELHWDKCAIAWTMVCSSKTPVGWQSMDHFSMLPHCWLPEDGANFFALFVQQLKTKWLMFCTSADERLSQRRLDQLCSKGNSIELIHYLAEDAQEWAKLRKALRTQVQAVRDFIRDYCRYCEQEYSKTMRLPIDQFDTDVNEKINQLDQTVKDLLQFEFAWVSINEAHRSTSIATSMKRLSWITFIFLPAMFTSSLFGMNVDILQSNPDWRWYLLFSGGCLILTVLVWLLSRHGEIKRFIEKYPSNRFQRRPNSPTEHKQRLKTDLQILPIYSQVSRVWDTRGNAS</sequence>
<dbReference type="Pfam" id="PF12796">
    <property type="entry name" value="Ank_2"/>
    <property type="match status" value="2"/>
</dbReference>
<keyword evidence="10" id="KW-1185">Reference proteome</keyword>
<feature type="repeat" description="ANK" evidence="7">
    <location>
        <begin position="38"/>
        <end position="70"/>
    </location>
</feature>
<dbReference type="PANTHER" id="PTHR24161">
    <property type="entry name" value="ANK_REP_REGION DOMAIN-CONTAINING PROTEIN-RELATED"/>
    <property type="match status" value="1"/>
</dbReference>
<protein>
    <submittedName>
        <fullName evidence="9">Ankyrin</fullName>
    </submittedName>
</protein>
<feature type="non-terminal residue" evidence="9">
    <location>
        <position position="657"/>
    </location>
</feature>
<evidence type="ECO:0000256" key="8">
    <source>
        <dbReference type="SAM" id="Phobius"/>
    </source>
</evidence>
<feature type="transmembrane region" description="Helical" evidence="8">
    <location>
        <begin position="581"/>
        <end position="601"/>
    </location>
</feature>
<evidence type="ECO:0000256" key="5">
    <source>
        <dbReference type="ARBA" id="ARBA00023043"/>
    </source>
</evidence>
<keyword evidence="4 8" id="KW-1133">Transmembrane helix</keyword>
<dbReference type="GO" id="GO:0046873">
    <property type="term" value="F:metal ion transmembrane transporter activity"/>
    <property type="evidence" value="ECO:0007669"/>
    <property type="project" value="InterPro"/>
</dbReference>
<dbReference type="PANTHER" id="PTHR24161:SF121">
    <property type="entry name" value="M-PHASE PHOSPHOPROTEIN 8"/>
    <property type="match status" value="1"/>
</dbReference>
<dbReference type="AlphaFoldDB" id="A0A177BV02"/>
<dbReference type="InterPro" id="IPR036770">
    <property type="entry name" value="Ankyrin_rpt-contain_sf"/>
</dbReference>
<feature type="repeat" description="ANK" evidence="7">
    <location>
        <begin position="228"/>
        <end position="253"/>
    </location>
</feature>
<dbReference type="SUPFAM" id="SSF48403">
    <property type="entry name" value="Ankyrin repeat"/>
    <property type="match status" value="1"/>
</dbReference>
<feature type="repeat" description="ANK" evidence="7">
    <location>
        <begin position="71"/>
        <end position="104"/>
    </location>
</feature>
<keyword evidence="6 8" id="KW-0472">Membrane</keyword>
<feature type="repeat" description="ANK" evidence="7">
    <location>
        <begin position="195"/>
        <end position="227"/>
    </location>
</feature>
<dbReference type="STRING" id="1460663.A0A177BV02"/>
<proteinExistence type="predicted"/>
<dbReference type="PROSITE" id="PS50297">
    <property type="entry name" value="ANK_REP_REGION"/>
    <property type="match status" value="4"/>
</dbReference>
<name>A0A177BV02_9PLEO</name>
<evidence type="ECO:0000256" key="3">
    <source>
        <dbReference type="ARBA" id="ARBA00022737"/>
    </source>
</evidence>
<keyword evidence="3" id="KW-0677">Repeat</keyword>
<dbReference type="SUPFAM" id="SSF144083">
    <property type="entry name" value="Magnesium transport protein CorA, transmembrane region"/>
    <property type="match status" value="1"/>
</dbReference>
<comment type="subcellular location">
    <subcellularLocation>
        <location evidence="1">Membrane</location>
        <topology evidence="1">Multi-pass membrane protein</topology>
    </subcellularLocation>
</comment>
<dbReference type="Gene3D" id="1.20.58.340">
    <property type="entry name" value="Magnesium transport protein CorA, transmembrane region"/>
    <property type="match status" value="1"/>
</dbReference>
<dbReference type="PROSITE" id="PS50088">
    <property type="entry name" value="ANK_REPEAT"/>
    <property type="match status" value="5"/>
</dbReference>
<dbReference type="Pfam" id="PF00023">
    <property type="entry name" value="Ank"/>
    <property type="match status" value="1"/>
</dbReference>
<dbReference type="OrthoDB" id="195446at2759"/>
<dbReference type="InterPro" id="IPR045863">
    <property type="entry name" value="CorA_TM1_TM2"/>
</dbReference>
<dbReference type="RefSeq" id="XP_018028854.1">
    <property type="nucleotide sequence ID" value="XM_018177060.1"/>
</dbReference>
<evidence type="ECO:0000256" key="1">
    <source>
        <dbReference type="ARBA" id="ARBA00004141"/>
    </source>
</evidence>
<evidence type="ECO:0000256" key="6">
    <source>
        <dbReference type="ARBA" id="ARBA00023136"/>
    </source>
</evidence>
<dbReference type="SMART" id="SM00248">
    <property type="entry name" value="ANK"/>
    <property type="match status" value="7"/>
</dbReference>
<accession>A0A177BV02</accession>
<reference evidence="9 10" key="1">
    <citation type="submission" date="2016-05" db="EMBL/GenBank/DDBJ databases">
        <title>Comparative analysis of secretome profiles of manganese(II)-oxidizing ascomycete fungi.</title>
        <authorList>
            <consortium name="DOE Joint Genome Institute"/>
            <person name="Zeiner C.A."/>
            <person name="Purvine S.O."/>
            <person name="Zink E.M."/>
            <person name="Wu S."/>
            <person name="Pasa-Tolic L."/>
            <person name="Chaput D.L."/>
            <person name="Haridas S."/>
            <person name="Grigoriev I.V."/>
            <person name="Santelli C.M."/>
            <person name="Hansel C.M."/>
        </authorList>
    </citation>
    <scope>NUCLEOTIDE SEQUENCE [LARGE SCALE GENOMIC DNA]</scope>
    <source>
        <strain evidence="9 10">AP3s5-JAC2a</strain>
    </source>
</reference>
<evidence type="ECO:0000256" key="2">
    <source>
        <dbReference type="ARBA" id="ARBA00022692"/>
    </source>
</evidence>
<dbReference type="Proteomes" id="UP000077069">
    <property type="component" value="Unassembled WGS sequence"/>
</dbReference>
<evidence type="ECO:0000256" key="7">
    <source>
        <dbReference type="PROSITE-ProRule" id="PRU00023"/>
    </source>
</evidence>
<dbReference type="InterPro" id="IPR002110">
    <property type="entry name" value="Ankyrin_rpt"/>
</dbReference>
<dbReference type="InterPro" id="IPR002523">
    <property type="entry name" value="MgTranspt_CorA/ZnTranspt_ZntB"/>
</dbReference>
<evidence type="ECO:0000313" key="10">
    <source>
        <dbReference type="Proteomes" id="UP000077069"/>
    </source>
</evidence>
<dbReference type="GeneID" id="28760546"/>
<keyword evidence="5 7" id="KW-0040">ANK repeat</keyword>
<feature type="repeat" description="ANK" evidence="7">
    <location>
        <begin position="4"/>
        <end position="26"/>
    </location>
</feature>
<dbReference type="InParanoid" id="A0A177BV02"/>
<dbReference type="EMBL" id="KV441572">
    <property type="protein sequence ID" value="OAF98488.1"/>
    <property type="molecule type" value="Genomic_DNA"/>
</dbReference>
<keyword evidence="2 8" id="KW-0812">Transmembrane</keyword>